<feature type="compositionally biased region" description="Polar residues" evidence="2">
    <location>
        <begin position="520"/>
        <end position="530"/>
    </location>
</feature>
<feature type="coiled-coil region" evidence="1">
    <location>
        <begin position="824"/>
        <end position="855"/>
    </location>
</feature>
<protein>
    <recommendedName>
        <fullName evidence="3">PDZ domain-containing protein</fullName>
    </recommendedName>
</protein>
<dbReference type="PANTHER" id="PTHR15545:SF8">
    <property type="entry name" value="SLO-INTERACTING PROTEIN 1"/>
    <property type="match status" value="1"/>
</dbReference>
<dbReference type="AlphaFoldDB" id="A0A1I8PAA9"/>
<dbReference type="Gene3D" id="2.30.42.10">
    <property type="match status" value="1"/>
</dbReference>
<dbReference type="PROSITE" id="PS50106">
    <property type="entry name" value="PDZ"/>
    <property type="match status" value="1"/>
</dbReference>
<reference evidence="4" key="1">
    <citation type="submission" date="2020-05" db="UniProtKB">
        <authorList>
            <consortium name="EnsemblMetazoa"/>
        </authorList>
    </citation>
    <scope>IDENTIFICATION</scope>
    <source>
        <strain evidence="4">USDA</strain>
    </source>
</reference>
<dbReference type="InterPro" id="IPR036034">
    <property type="entry name" value="PDZ_sf"/>
</dbReference>
<feature type="region of interest" description="Disordered" evidence="2">
    <location>
        <begin position="547"/>
        <end position="572"/>
    </location>
</feature>
<feature type="domain" description="PDZ" evidence="3">
    <location>
        <begin position="168"/>
        <end position="278"/>
    </location>
</feature>
<dbReference type="SUPFAM" id="SSF50156">
    <property type="entry name" value="PDZ domain-like"/>
    <property type="match status" value="1"/>
</dbReference>
<dbReference type="KEGG" id="scac:106093159"/>
<feature type="region of interest" description="Disordered" evidence="2">
    <location>
        <begin position="504"/>
        <end position="530"/>
    </location>
</feature>
<feature type="region of interest" description="Disordered" evidence="2">
    <location>
        <begin position="743"/>
        <end position="762"/>
    </location>
</feature>
<evidence type="ECO:0000313" key="4">
    <source>
        <dbReference type="EnsemblMetazoa" id="SCAU006257-PA"/>
    </source>
</evidence>
<evidence type="ECO:0000313" key="5">
    <source>
        <dbReference type="Proteomes" id="UP000095300"/>
    </source>
</evidence>
<sequence>MVAMMMANLSFVLLKINDTDIGQLQQEKRDAAAALNILLNNESENVVLHLKRKACWNLASKCLVDDNDEIEISKKICFLKIQPNTGNASAIANNAAPSSTEIIVNLHLPNSSACGEEDGGLSKSTQTDDMAYYVHEQLRNMEKDTERLIEEEHNLFEQSLAPEIDIEEITLRKTHSDERLGLTVCYSNGEEYGEIGGEVGGSGGSGGSGNEMYGGTSGVTEVYISDIHVDSVAGRDGRLRQGDQILQINGKDITTREETETLIAENNNAVTLLISRYLYGEDDFNDPSTNEEDDEVLVVEDDEDDDDEEEFYDENNMTYVNCIANNECCLNNVDDFDKAIMSQVEQQKQQQDNTQNNSVLEATSATLPSNLNKLKGAKIEKKSSNSSRNNVTATTKNASNEANKATTLSVIAPKANPTDNKTSDYYESEHIYETIPEDPESEPFYCSPYDSSVYVTAIASCSSSTATDALQQQMQHKQRVVQWLGINSSQGVCNTAIPRHSLRSSSGCGRSLKNRHKTATGGTIRSTMTSLTNGSIDGIGSAMTLPASQVDDQDNSSSAYNTGGSNNSVSPHSLLLNPKTRTEAYQAAAGCMPPMASASSIDDVIGMQQLLLQHKIASQQKILSPKDKNKITSPKSGNKMSVMEMQGQSAVTGAAPGGGKLAMFTNSEASAQRSAMLPQHLLKQTIPLDKMMHQPYYQHQIAATGAADQIHCPQFTAPNLSQYHFVSSQEVNNLSLNNKIPKSSPAIAETTNNNSKNNADEEEAMVWKVKRRPDGTRYIVRRPAKSRVVKERNVRLNVERLRDENTTTEDDTMSEIKTGRYWTREERKKHIERAKERRQQQQLQYQQQLQQLQQQKITMPYEENAADLQDREQVRHANFQSFTRQKYRQHYQLQFNSAAHSDAVQKHKSSLTYHNASTAGTTADDGTTDQAEVGGNLTTITTTTSASNLITSSERNNLNSNMISVTTV</sequence>
<feature type="region of interest" description="Disordered" evidence="2">
    <location>
        <begin position="377"/>
        <end position="405"/>
    </location>
</feature>
<proteinExistence type="predicted"/>
<dbReference type="STRING" id="35570.A0A1I8PAA9"/>
<dbReference type="InterPro" id="IPR051971">
    <property type="entry name" value="E3_ubiquitin-PDZ_ligase"/>
</dbReference>
<keyword evidence="1" id="KW-0175">Coiled coil</keyword>
<feature type="compositionally biased region" description="Polar residues" evidence="2">
    <location>
        <begin position="384"/>
        <end position="405"/>
    </location>
</feature>
<evidence type="ECO:0000259" key="3">
    <source>
        <dbReference type="PROSITE" id="PS50106"/>
    </source>
</evidence>
<dbReference type="EnsemblMetazoa" id="SCAU006257-RA">
    <property type="protein sequence ID" value="SCAU006257-PA"/>
    <property type="gene ID" value="SCAU006257"/>
</dbReference>
<dbReference type="SMART" id="SM00228">
    <property type="entry name" value="PDZ"/>
    <property type="match status" value="1"/>
</dbReference>
<keyword evidence="5" id="KW-1185">Reference proteome</keyword>
<evidence type="ECO:0000256" key="1">
    <source>
        <dbReference type="SAM" id="Coils"/>
    </source>
</evidence>
<organism evidence="4 5">
    <name type="scientific">Stomoxys calcitrans</name>
    <name type="common">Stable fly</name>
    <name type="synonym">Conops calcitrans</name>
    <dbReference type="NCBI Taxonomy" id="35570"/>
    <lineage>
        <taxon>Eukaryota</taxon>
        <taxon>Metazoa</taxon>
        <taxon>Ecdysozoa</taxon>
        <taxon>Arthropoda</taxon>
        <taxon>Hexapoda</taxon>
        <taxon>Insecta</taxon>
        <taxon>Pterygota</taxon>
        <taxon>Neoptera</taxon>
        <taxon>Endopterygota</taxon>
        <taxon>Diptera</taxon>
        <taxon>Brachycera</taxon>
        <taxon>Muscomorpha</taxon>
        <taxon>Muscoidea</taxon>
        <taxon>Muscidae</taxon>
        <taxon>Stomoxys</taxon>
    </lineage>
</organism>
<feature type="compositionally biased region" description="Polar residues" evidence="2">
    <location>
        <begin position="555"/>
        <end position="571"/>
    </location>
</feature>
<dbReference type="OrthoDB" id="6270329at2759"/>
<accession>A0A1I8PAA9</accession>
<dbReference type="InterPro" id="IPR001478">
    <property type="entry name" value="PDZ"/>
</dbReference>
<name>A0A1I8PAA9_STOCA</name>
<gene>
    <name evidence="4" type="primary">106093159</name>
</gene>
<dbReference type="PANTHER" id="PTHR15545">
    <property type="entry name" value="PDZ DOMAIN CONTAINING RING FINGER PROTEIN 3, 4"/>
    <property type="match status" value="1"/>
</dbReference>
<dbReference type="VEuPathDB" id="VectorBase:SCAU006257"/>
<evidence type="ECO:0000256" key="2">
    <source>
        <dbReference type="SAM" id="MobiDB-lite"/>
    </source>
</evidence>
<dbReference type="Pfam" id="PF00595">
    <property type="entry name" value="PDZ"/>
    <property type="match status" value="1"/>
</dbReference>
<dbReference type="Proteomes" id="UP000095300">
    <property type="component" value="Unassembled WGS sequence"/>
</dbReference>